<dbReference type="EMBL" id="LGRX02019623">
    <property type="protein sequence ID" value="KAK3258314.1"/>
    <property type="molecule type" value="Genomic_DNA"/>
</dbReference>
<feature type="compositionally biased region" description="Pro residues" evidence="1">
    <location>
        <begin position="86"/>
        <end position="113"/>
    </location>
</feature>
<sequence>MLLGLLVLNYLLPATALREEARSIQSSLQSLPAQRVASAYAQECPGMSGAPGRPIHHSPRHLLTTASNRVLATSSPPPNRVLATSSPPPPTESSPPPSPPTPSPVPSSSPPPIQECEDNGEYVMSVMGTDYRCEEVLGLFEQARISSCSEAHASAAANGMGSVFTQEMQDELLENCPATCGVCEGGQQGATWHSSEMCGQTHRSL</sequence>
<reference evidence="3 4" key="1">
    <citation type="journal article" date="2015" name="Genome Biol. Evol.">
        <title>Comparative Genomics of a Bacterivorous Green Alga Reveals Evolutionary Causalities and Consequences of Phago-Mixotrophic Mode of Nutrition.</title>
        <authorList>
            <person name="Burns J.A."/>
            <person name="Paasch A."/>
            <person name="Narechania A."/>
            <person name="Kim E."/>
        </authorList>
    </citation>
    <scope>NUCLEOTIDE SEQUENCE [LARGE SCALE GENOMIC DNA]</scope>
    <source>
        <strain evidence="3 4">PLY_AMNH</strain>
    </source>
</reference>
<evidence type="ECO:0000313" key="4">
    <source>
        <dbReference type="Proteomes" id="UP001190700"/>
    </source>
</evidence>
<name>A0AAE0FEY6_9CHLO</name>
<proteinExistence type="predicted"/>
<feature type="signal peptide" evidence="2">
    <location>
        <begin position="1"/>
        <end position="16"/>
    </location>
</feature>
<evidence type="ECO:0000256" key="2">
    <source>
        <dbReference type="SAM" id="SignalP"/>
    </source>
</evidence>
<protein>
    <recommendedName>
        <fullName evidence="5">ShKT domain-containing protein</fullName>
    </recommendedName>
</protein>
<feature type="chain" id="PRO_5042227986" description="ShKT domain-containing protein" evidence="2">
    <location>
        <begin position="17"/>
        <end position="205"/>
    </location>
</feature>
<keyword evidence="2" id="KW-0732">Signal</keyword>
<keyword evidence="4" id="KW-1185">Reference proteome</keyword>
<organism evidence="3 4">
    <name type="scientific">Cymbomonas tetramitiformis</name>
    <dbReference type="NCBI Taxonomy" id="36881"/>
    <lineage>
        <taxon>Eukaryota</taxon>
        <taxon>Viridiplantae</taxon>
        <taxon>Chlorophyta</taxon>
        <taxon>Pyramimonadophyceae</taxon>
        <taxon>Pyramimonadales</taxon>
        <taxon>Pyramimonadaceae</taxon>
        <taxon>Cymbomonas</taxon>
    </lineage>
</organism>
<dbReference type="AlphaFoldDB" id="A0AAE0FEY6"/>
<comment type="caution">
    <text evidence="3">The sequence shown here is derived from an EMBL/GenBank/DDBJ whole genome shotgun (WGS) entry which is preliminary data.</text>
</comment>
<accession>A0AAE0FEY6</accession>
<evidence type="ECO:0008006" key="5">
    <source>
        <dbReference type="Google" id="ProtNLM"/>
    </source>
</evidence>
<feature type="region of interest" description="Disordered" evidence="1">
    <location>
        <begin position="70"/>
        <end position="114"/>
    </location>
</feature>
<gene>
    <name evidence="3" type="ORF">CYMTET_32637</name>
</gene>
<evidence type="ECO:0000313" key="3">
    <source>
        <dbReference type="EMBL" id="KAK3258314.1"/>
    </source>
</evidence>
<evidence type="ECO:0000256" key="1">
    <source>
        <dbReference type="SAM" id="MobiDB-lite"/>
    </source>
</evidence>
<dbReference type="Proteomes" id="UP001190700">
    <property type="component" value="Unassembled WGS sequence"/>
</dbReference>